<reference evidence="1 2" key="1">
    <citation type="submission" date="2013-06" db="EMBL/GenBank/DDBJ databases">
        <title>Rumen cellulosomics: divergent fiber-degrading strategies revealed by comparative genome-wide analysis of six Ruminococcal strains.</title>
        <authorList>
            <person name="Dassa B."/>
            <person name="Borovok I."/>
            <person name="Lamed R."/>
            <person name="Flint H."/>
            <person name="Yeoman C.J."/>
            <person name="White B."/>
            <person name="Bayer E.A."/>
        </authorList>
    </citation>
    <scope>NUCLEOTIDE SEQUENCE [LARGE SCALE GENOMIC DNA]</scope>
    <source>
        <strain evidence="1 2">SY3</strain>
    </source>
</reference>
<accession>A0A011VY80</accession>
<protein>
    <submittedName>
        <fullName evidence="1">Uncharacterized protein</fullName>
    </submittedName>
</protein>
<keyword evidence="2" id="KW-1185">Reference proteome</keyword>
<gene>
    <name evidence="1" type="ORF">RASY3_09185</name>
</gene>
<evidence type="ECO:0000313" key="1">
    <source>
        <dbReference type="EMBL" id="EXM40266.1"/>
    </source>
</evidence>
<dbReference type="PATRIC" id="fig|1341156.4.peg.1138"/>
<evidence type="ECO:0000313" key="2">
    <source>
        <dbReference type="Proteomes" id="UP000021369"/>
    </source>
</evidence>
<dbReference type="OrthoDB" id="2833849at2"/>
<dbReference type="RefSeq" id="WP_037287170.1">
    <property type="nucleotide sequence ID" value="NZ_JEOB01000002.1"/>
</dbReference>
<name>A0A011VY80_RUMAL</name>
<dbReference type="AlphaFoldDB" id="A0A011VY80"/>
<sequence length="272" mass="31079">MFFSSIKTEPIPERVLSISQIVADKGPIDEKELDSILIPSKLSTAKTSYFSPVFETAKELELIGYNDEKKVVFTGKKEDIKSLTAFRLFCNSVVFKDKSSDFYKIISCFLEANDEWLNYGSVTTSAEVIRLINAETGIPSLKLEKDVILGVRFWINFLGFGYFQEQAKVFLPNMYTALKDFIVLGNFEINKEYSVEEFLDNLHGNSSVALKNARTTLTLNLAMSNALRLLHDNKEIELKKHLDSEKTWHLFPNEEHEFTSDITHIIIKKAVK</sequence>
<organism evidence="1 2">
    <name type="scientific">Ruminococcus albus SY3</name>
    <dbReference type="NCBI Taxonomy" id="1341156"/>
    <lineage>
        <taxon>Bacteria</taxon>
        <taxon>Bacillati</taxon>
        <taxon>Bacillota</taxon>
        <taxon>Clostridia</taxon>
        <taxon>Eubacteriales</taxon>
        <taxon>Oscillospiraceae</taxon>
        <taxon>Ruminococcus</taxon>
    </lineage>
</organism>
<comment type="caution">
    <text evidence="1">The sequence shown here is derived from an EMBL/GenBank/DDBJ whole genome shotgun (WGS) entry which is preliminary data.</text>
</comment>
<dbReference type="EMBL" id="JEOB01000002">
    <property type="protein sequence ID" value="EXM40266.1"/>
    <property type="molecule type" value="Genomic_DNA"/>
</dbReference>
<dbReference type="Proteomes" id="UP000021369">
    <property type="component" value="Unassembled WGS sequence"/>
</dbReference>
<proteinExistence type="predicted"/>